<proteinExistence type="predicted"/>
<dbReference type="EMBL" id="CP025958">
    <property type="protein sequence ID" value="AWM36452.1"/>
    <property type="molecule type" value="Genomic_DNA"/>
</dbReference>
<reference evidence="1 2" key="1">
    <citation type="submission" date="2018-01" db="EMBL/GenBank/DDBJ databases">
        <title>G. obscuriglobus.</title>
        <authorList>
            <person name="Franke J."/>
            <person name="Blomberg W."/>
            <person name="Selmecki A."/>
        </authorList>
    </citation>
    <scope>NUCLEOTIDE SEQUENCE [LARGE SCALE GENOMIC DNA]</scope>
    <source>
        <strain evidence="1 2">DSM 5831</strain>
    </source>
</reference>
<dbReference type="KEGG" id="gog:C1280_05070"/>
<dbReference type="Proteomes" id="UP000245802">
    <property type="component" value="Chromosome"/>
</dbReference>
<sequence length="147" mass="16665">MVVRNVERKGNDTVVTTEFEDGGQWRVGEKMLVSSRGLFVLERGGSTFDPPVCLLKLPHKPGAQWETVTKFGDSEIRFKHKALRPELVRVAAGRFEALPVVEHMQFVDSDAKLWPNTHWYAPGVGRVKQTNEGGLRYLMESFTPPER</sequence>
<protein>
    <submittedName>
        <fullName evidence="1">Uncharacterized protein</fullName>
    </submittedName>
</protein>
<dbReference type="Gene3D" id="2.40.360.20">
    <property type="match status" value="1"/>
</dbReference>
<organism evidence="1 2">
    <name type="scientific">Gemmata obscuriglobus</name>
    <dbReference type="NCBI Taxonomy" id="114"/>
    <lineage>
        <taxon>Bacteria</taxon>
        <taxon>Pseudomonadati</taxon>
        <taxon>Planctomycetota</taxon>
        <taxon>Planctomycetia</taxon>
        <taxon>Gemmatales</taxon>
        <taxon>Gemmataceae</taxon>
        <taxon>Gemmata</taxon>
    </lineage>
</organism>
<gene>
    <name evidence="1" type="ORF">C1280_05070</name>
</gene>
<accession>A0A2Z3GWI9</accession>
<dbReference type="AlphaFoldDB" id="A0A2Z3GWI9"/>
<evidence type="ECO:0000313" key="2">
    <source>
        <dbReference type="Proteomes" id="UP000245802"/>
    </source>
</evidence>
<name>A0A2Z3GWI9_9BACT</name>
<keyword evidence="2" id="KW-1185">Reference proteome</keyword>
<evidence type="ECO:0000313" key="1">
    <source>
        <dbReference type="EMBL" id="AWM36452.1"/>
    </source>
</evidence>